<dbReference type="EMBL" id="MU006735">
    <property type="protein sequence ID" value="KAF2623778.1"/>
    <property type="molecule type" value="Genomic_DNA"/>
</dbReference>
<gene>
    <name evidence="1" type="ORF">BU25DRAFT_174620</name>
</gene>
<proteinExistence type="predicted"/>
<organism evidence="1 2">
    <name type="scientific">Macroventuria anomochaeta</name>
    <dbReference type="NCBI Taxonomy" id="301207"/>
    <lineage>
        <taxon>Eukaryota</taxon>
        <taxon>Fungi</taxon>
        <taxon>Dikarya</taxon>
        <taxon>Ascomycota</taxon>
        <taxon>Pezizomycotina</taxon>
        <taxon>Dothideomycetes</taxon>
        <taxon>Pleosporomycetidae</taxon>
        <taxon>Pleosporales</taxon>
        <taxon>Pleosporineae</taxon>
        <taxon>Didymellaceae</taxon>
        <taxon>Macroventuria</taxon>
    </lineage>
</organism>
<comment type="caution">
    <text evidence="1">The sequence shown here is derived from an EMBL/GenBank/DDBJ whole genome shotgun (WGS) entry which is preliminary data.</text>
</comment>
<name>A0ACB6RPN0_9PLEO</name>
<accession>A0ACB6RPN0</accession>
<protein>
    <submittedName>
        <fullName evidence="1">Uncharacterized protein</fullName>
    </submittedName>
</protein>
<sequence>MKELGMSLCKVYMARAQASLVEDLVNKGTDKSTSDASASTAPITPDKSGNFDAFGSGVPSYRLLQAFFSYWHDQEKDDAPQACLIVDLAKVLVGRGWSVESLRDPSKLSLSMWCDDMGYFAITLGRMRSMLEDFIALPNWRRWVDVRHGWDQLVFDSDYLSRVAAEADDYGDHMVDVAGS</sequence>
<evidence type="ECO:0000313" key="2">
    <source>
        <dbReference type="Proteomes" id="UP000799754"/>
    </source>
</evidence>
<keyword evidence="2" id="KW-1185">Reference proteome</keyword>
<reference evidence="1" key="1">
    <citation type="journal article" date="2020" name="Stud. Mycol.">
        <title>101 Dothideomycetes genomes: a test case for predicting lifestyles and emergence of pathogens.</title>
        <authorList>
            <person name="Haridas S."/>
            <person name="Albert R."/>
            <person name="Binder M."/>
            <person name="Bloem J."/>
            <person name="Labutti K."/>
            <person name="Salamov A."/>
            <person name="Andreopoulos B."/>
            <person name="Baker S."/>
            <person name="Barry K."/>
            <person name="Bills G."/>
            <person name="Bluhm B."/>
            <person name="Cannon C."/>
            <person name="Castanera R."/>
            <person name="Culley D."/>
            <person name="Daum C."/>
            <person name="Ezra D."/>
            <person name="Gonzalez J."/>
            <person name="Henrissat B."/>
            <person name="Kuo A."/>
            <person name="Liang C."/>
            <person name="Lipzen A."/>
            <person name="Lutzoni F."/>
            <person name="Magnuson J."/>
            <person name="Mondo S."/>
            <person name="Nolan M."/>
            <person name="Ohm R."/>
            <person name="Pangilinan J."/>
            <person name="Park H.-J."/>
            <person name="Ramirez L."/>
            <person name="Alfaro M."/>
            <person name="Sun H."/>
            <person name="Tritt A."/>
            <person name="Yoshinaga Y."/>
            <person name="Zwiers L.-H."/>
            <person name="Turgeon B."/>
            <person name="Goodwin S."/>
            <person name="Spatafora J."/>
            <person name="Crous P."/>
            <person name="Grigoriev I."/>
        </authorList>
    </citation>
    <scope>NUCLEOTIDE SEQUENCE</scope>
    <source>
        <strain evidence="1">CBS 525.71</strain>
    </source>
</reference>
<evidence type="ECO:0000313" key="1">
    <source>
        <dbReference type="EMBL" id="KAF2623778.1"/>
    </source>
</evidence>
<dbReference type="Proteomes" id="UP000799754">
    <property type="component" value="Unassembled WGS sequence"/>
</dbReference>